<gene>
    <name evidence="3" type="primary">drkC</name>
    <name evidence="3" type="ORF">SNEC2469_LOCUS21199</name>
</gene>
<accession>A0A812XHD4</accession>
<reference evidence="3" key="1">
    <citation type="submission" date="2021-02" db="EMBL/GenBank/DDBJ databases">
        <authorList>
            <person name="Dougan E. K."/>
            <person name="Rhodes N."/>
            <person name="Thang M."/>
            <person name="Chan C."/>
        </authorList>
    </citation>
    <scope>NUCLEOTIDE SEQUENCE</scope>
</reference>
<evidence type="ECO:0000256" key="2">
    <source>
        <dbReference type="SAM" id="Phobius"/>
    </source>
</evidence>
<proteinExistence type="predicted"/>
<dbReference type="AlphaFoldDB" id="A0A812XHD4"/>
<sequence length="464" mass="48996">MRFWDVDSDAGERHPSSPSWTGGVSSGLCVVLVLFIGLGAHSSKNALAPAAPLLEAEGMSALLYSMIAASPQLGAIVAPVLWGMAYTWSERLVQVLVPLGDFLGQLVLVAGLELWAANAAPHLTEMVLACGLVIFSIARAGVGVVQHAAMARLLLGKRLLLSFVVMIFFGHVVVAICNWTVPRVLDRSGLIGLQITLLLPNAVSVFAASCLACCWGREPVPRSPMRTLSPSPSILSFPLLDEDDPEAEIEQEIAQKSPGRVWALPCTMSASYDCCGNCGHEKLQSEKAIWLLGTWRGLLLGVLHAFQSFTNDLLVSTGRNHKEAGSVVAVNQMIALLLMPLVAFSGYFIGLRVMLVVISLLPFFGTLALLAAPSLLLETGLLAIATAATVMPVLPLVLVPANSRSCGKSFGLLDSLYGLGQATVTVAIGALREEGGFEAALPFLAAAFASAALLSVWVAHVVRV</sequence>
<feature type="transmembrane region" description="Helical" evidence="2">
    <location>
        <begin position="20"/>
        <end position="41"/>
    </location>
</feature>
<feature type="transmembrane region" description="Helical" evidence="2">
    <location>
        <begin position="289"/>
        <end position="309"/>
    </location>
</feature>
<feature type="transmembrane region" description="Helical" evidence="2">
    <location>
        <begin position="61"/>
        <end position="83"/>
    </location>
</feature>
<comment type="caution">
    <text evidence="3">The sequence shown here is derived from an EMBL/GenBank/DDBJ whole genome shotgun (WGS) entry which is preliminary data.</text>
</comment>
<keyword evidence="2" id="KW-0812">Transmembrane</keyword>
<dbReference type="PANTHER" id="PTHR23512">
    <property type="entry name" value="MAJOR FACILITATOR SUPERFAMILY DOMAIN-CONTAINING PROTEIN 1"/>
    <property type="match status" value="1"/>
</dbReference>
<feature type="transmembrane region" description="Helical" evidence="2">
    <location>
        <begin position="95"/>
        <end position="114"/>
    </location>
</feature>
<dbReference type="OrthoDB" id="424922at2759"/>
<dbReference type="Gene3D" id="1.20.1250.20">
    <property type="entry name" value="MFS general substrate transporter like domains"/>
    <property type="match status" value="1"/>
</dbReference>
<feature type="transmembrane region" description="Helical" evidence="2">
    <location>
        <begin position="355"/>
        <end position="375"/>
    </location>
</feature>
<keyword evidence="4" id="KW-1185">Reference proteome</keyword>
<feature type="transmembrane region" description="Helical" evidence="2">
    <location>
        <begin position="443"/>
        <end position="462"/>
    </location>
</feature>
<dbReference type="InterPro" id="IPR052187">
    <property type="entry name" value="MFSD1"/>
</dbReference>
<organism evidence="3 4">
    <name type="scientific">Symbiodinium necroappetens</name>
    <dbReference type="NCBI Taxonomy" id="1628268"/>
    <lineage>
        <taxon>Eukaryota</taxon>
        <taxon>Sar</taxon>
        <taxon>Alveolata</taxon>
        <taxon>Dinophyceae</taxon>
        <taxon>Suessiales</taxon>
        <taxon>Symbiodiniaceae</taxon>
        <taxon>Symbiodinium</taxon>
    </lineage>
</organism>
<feature type="transmembrane region" description="Helical" evidence="2">
    <location>
        <begin position="193"/>
        <end position="216"/>
    </location>
</feature>
<keyword evidence="2" id="KW-0472">Membrane</keyword>
<feature type="transmembrane region" description="Helical" evidence="2">
    <location>
        <begin position="411"/>
        <end position="431"/>
    </location>
</feature>
<dbReference type="SUPFAM" id="SSF103473">
    <property type="entry name" value="MFS general substrate transporter"/>
    <property type="match status" value="1"/>
</dbReference>
<feature type="transmembrane region" description="Helical" evidence="2">
    <location>
        <begin position="381"/>
        <end position="399"/>
    </location>
</feature>
<keyword evidence="2" id="KW-1133">Transmembrane helix</keyword>
<feature type="region of interest" description="Disordered" evidence="1">
    <location>
        <begin position="1"/>
        <end position="22"/>
    </location>
</feature>
<name>A0A812XHD4_9DINO</name>
<feature type="transmembrane region" description="Helical" evidence="2">
    <location>
        <begin position="329"/>
        <end position="348"/>
    </location>
</feature>
<dbReference type="EMBL" id="CAJNJA010037452">
    <property type="protein sequence ID" value="CAE7733334.1"/>
    <property type="molecule type" value="Genomic_DNA"/>
</dbReference>
<dbReference type="PANTHER" id="PTHR23512:SF12">
    <property type="entry name" value="TRANSPORTER, PUTATIVE (AFU_ORTHOLOGUE AFUA_4G00260)-RELATED"/>
    <property type="match status" value="1"/>
</dbReference>
<evidence type="ECO:0000313" key="3">
    <source>
        <dbReference type="EMBL" id="CAE7733334.1"/>
    </source>
</evidence>
<evidence type="ECO:0000256" key="1">
    <source>
        <dbReference type="SAM" id="MobiDB-lite"/>
    </source>
</evidence>
<feature type="transmembrane region" description="Helical" evidence="2">
    <location>
        <begin position="126"/>
        <end position="147"/>
    </location>
</feature>
<evidence type="ECO:0000313" key="4">
    <source>
        <dbReference type="Proteomes" id="UP000601435"/>
    </source>
</evidence>
<protein>
    <submittedName>
        <fullName evidence="3">DrkC protein</fullName>
    </submittedName>
</protein>
<dbReference type="InterPro" id="IPR036259">
    <property type="entry name" value="MFS_trans_sf"/>
</dbReference>
<feature type="transmembrane region" description="Helical" evidence="2">
    <location>
        <begin position="159"/>
        <end position="181"/>
    </location>
</feature>
<dbReference type="Proteomes" id="UP000601435">
    <property type="component" value="Unassembled WGS sequence"/>
</dbReference>